<keyword evidence="3" id="KW-1185">Reference proteome</keyword>
<evidence type="ECO:0000256" key="1">
    <source>
        <dbReference type="SAM" id="MobiDB-lite"/>
    </source>
</evidence>
<evidence type="ECO:0000313" key="3">
    <source>
        <dbReference type="Proteomes" id="UP001219518"/>
    </source>
</evidence>
<accession>A0AAE1HNH4</accession>
<protein>
    <submittedName>
        <fullName evidence="2">2-oxoisovalerate dehydrogenase subunit alpha</fullName>
    </submittedName>
</protein>
<dbReference type="AlphaFoldDB" id="A0AAE1HNH4"/>
<feature type="region of interest" description="Disordered" evidence="1">
    <location>
        <begin position="45"/>
        <end position="72"/>
    </location>
</feature>
<sequence>MLDNSKRQKSCGNRSSSNLKTHLERVHKWSEEKMKSTFDVRVVPATSRKRKLNSTGKGSIDAGPSTSDDFFQPKKKFTQDTLNQAVDEFVVCTRQSHRIVDHPKSRNLVLLDRPSHIKVVSRQTQ</sequence>
<comment type="caution">
    <text evidence="2">The sequence shown here is derived from an EMBL/GenBank/DDBJ whole genome shotgun (WGS) entry which is preliminary data.</text>
</comment>
<reference evidence="2" key="2">
    <citation type="journal article" date="2023" name="BMC Genomics">
        <title>Pest status, molecular evolution, and epigenetic factors derived from the genome assembly of Frankliniella fusca, a thysanopteran phytovirus vector.</title>
        <authorList>
            <person name="Catto M.A."/>
            <person name="Labadie P.E."/>
            <person name="Jacobson A.L."/>
            <person name="Kennedy G.G."/>
            <person name="Srinivasan R."/>
            <person name="Hunt B.G."/>
        </authorList>
    </citation>
    <scope>NUCLEOTIDE SEQUENCE</scope>
    <source>
        <strain evidence="2">PL_HMW_Pooled</strain>
    </source>
</reference>
<evidence type="ECO:0000313" key="2">
    <source>
        <dbReference type="EMBL" id="KAK3924626.1"/>
    </source>
</evidence>
<gene>
    <name evidence="2" type="ORF">KUF71_012759</name>
</gene>
<reference evidence="2" key="1">
    <citation type="submission" date="2021-07" db="EMBL/GenBank/DDBJ databases">
        <authorList>
            <person name="Catto M.A."/>
            <person name="Jacobson A."/>
            <person name="Kennedy G."/>
            <person name="Labadie P."/>
            <person name="Hunt B.G."/>
            <person name="Srinivasan R."/>
        </authorList>
    </citation>
    <scope>NUCLEOTIDE SEQUENCE</scope>
    <source>
        <strain evidence="2">PL_HMW_Pooled</strain>
        <tissue evidence="2">Head</tissue>
    </source>
</reference>
<name>A0AAE1HNH4_9NEOP</name>
<feature type="compositionally biased region" description="Polar residues" evidence="1">
    <location>
        <begin position="10"/>
        <end position="20"/>
    </location>
</feature>
<feature type="region of interest" description="Disordered" evidence="1">
    <location>
        <begin position="1"/>
        <end position="23"/>
    </location>
</feature>
<proteinExistence type="predicted"/>
<dbReference type="Proteomes" id="UP001219518">
    <property type="component" value="Unassembled WGS sequence"/>
</dbReference>
<dbReference type="EMBL" id="JAHWGI010001195">
    <property type="protein sequence ID" value="KAK3924626.1"/>
    <property type="molecule type" value="Genomic_DNA"/>
</dbReference>
<organism evidence="2 3">
    <name type="scientific">Frankliniella fusca</name>
    <dbReference type="NCBI Taxonomy" id="407009"/>
    <lineage>
        <taxon>Eukaryota</taxon>
        <taxon>Metazoa</taxon>
        <taxon>Ecdysozoa</taxon>
        <taxon>Arthropoda</taxon>
        <taxon>Hexapoda</taxon>
        <taxon>Insecta</taxon>
        <taxon>Pterygota</taxon>
        <taxon>Neoptera</taxon>
        <taxon>Paraneoptera</taxon>
        <taxon>Thysanoptera</taxon>
        <taxon>Terebrantia</taxon>
        <taxon>Thripoidea</taxon>
        <taxon>Thripidae</taxon>
        <taxon>Frankliniella</taxon>
    </lineage>
</organism>